<comment type="subcellular location">
    <subcellularLocation>
        <location evidence="1">Endoplasmic reticulum</location>
    </subcellularLocation>
    <subcellularLocation>
        <location evidence="7">Golgi apparatus</location>
        <location evidence="7">cis-Golgi network</location>
    </subcellularLocation>
</comment>
<keyword evidence="5 7" id="KW-0931">ER-Golgi transport</keyword>
<evidence type="ECO:0000256" key="3">
    <source>
        <dbReference type="ARBA" id="ARBA00022448"/>
    </source>
</evidence>
<keyword evidence="4 7" id="KW-0256">Endoplasmic reticulum</keyword>
<dbReference type="CDD" id="cd14943">
    <property type="entry name" value="TRAPPC5_Trs31"/>
    <property type="match status" value="1"/>
</dbReference>
<keyword evidence="3 7" id="KW-0813">Transport</keyword>
<dbReference type="GO" id="GO:1990071">
    <property type="term" value="C:TRAPPII protein complex"/>
    <property type="evidence" value="ECO:0007669"/>
    <property type="project" value="TreeGrafter"/>
</dbReference>
<evidence type="ECO:0000256" key="5">
    <source>
        <dbReference type="ARBA" id="ARBA00022892"/>
    </source>
</evidence>
<dbReference type="PANTHER" id="PTHR20902">
    <property type="entry name" value="41-2 PROTEIN ANTIGEN-RELATED"/>
    <property type="match status" value="1"/>
</dbReference>
<evidence type="ECO:0000256" key="4">
    <source>
        <dbReference type="ARBA" id="ARBA00022824"/>
    </source>
</evidence>
<organism evidence="8">
    <name type="scientific">Triparma pacifica</name>
    <dbReference type="NCBI Taxonomy" id="91992"/>
    <lineage>
        <taxon>Eukaryota</taxon>
        <taxon>Sar</taxon>
        <taxon>Stramenopiles</taxon>
        <taxon>Ochrophyta</taxon>
        <taxon>Bolidophyceae</taxon>
        <taxon>Parmales</taxon>
        <taxon>Triparmaceae</taxon>
        <taxon>Triparma</taxon>
    </lineage>
</organism>
<dbReference type="InterPro" id="IPR007194">
    <property type="entry name" value="TRAPP_component"/>
</dbReference>
<dbReference type="InterPro" id="IPR024096">
    <property type="entry name" value="NO_sig/Golgi_transp_ligand-bd"/>
</dbReference>
<comment type="similarity">
    <text evidence="2 7">Belongs to the TRAPP small subunits family. BET3 subfamily.</text>
</comment>
<dbReference type="PANTHER" id="PTHR20902:SF0">
    <property type="entry name" value="TRAFFICKING PROTEIN PARTICLE COMPLEX SUBUNIT 5"/>
    <property type="match status" value="1"/>
</dbReference>
<comment type="subunit">
    <text evidence="7">Part of the multisubunit TRAPP (transport protein particle) complex.</text>
</comment>
<dbReference type="Gene3D" id="3.30.1380.20">
    <property type="entry name" value="Trafficking protein particle complex subunit 3"/>
    <property type="match status" value="1"/>
</dbReference>
<dbReference type="AlphaFoldDB" id="A0A7S2VWM7"/>
<dbReference type="GO" id="GO:0006888">
    <property type="term" value="P:endoplasmic reticulum to Golgi vesicle-mediated transport"/>
    <property type="evidence" value="ECO:0007669"/>
    <property type="project" value="TreeGrafter"/>
</dbReference>
<dbReference type="FunFam" id="3.30.1380.20:FF:000002">
    <property type="entry name" value="Trafficking protein particle complex subunit"/>
    <property type="match status" value="1"/>
</dbReference>
<evidence type="ECO:0000256" key="6">
    <source>
        <dbReference type="ARBA" id="ARBA00023034"/>
    </source>
</evidence>
<dbReference type="EMBL" id="HBHE01001494">
    <property type="protein sequence ID" value="CAD9653406.1"/>
    <property type="molecule type" value="Transcribed_RNA"/>
</dbReference>
<dbReference type="InterPro" id="IPR016696">
    <property type="entry name" value="TRAPP-I_su5"/>
</dbReference>
<dbReference type="PIRSF" id="PIRSF017479">
    <property type="entry name" value="TRAPP_I_complex_Trs31"/>
    <property type="match status" value="1"/>
</dbReference>
<evidence type="ECO:0000256" key="1">
    <source>
        <dbReference type="ARBA" id="ARBA00004240"/>
    </source>
</evidence>
<dbReference type="GO" id="GO:1990070">
    <property type="term" value="C:TRAPPI protein complex"/>
    <property type="evidence" value="ECO:0007669"/>
    <property type="project" value="TreeGrafter"/>
</dbReference>
<dbReference type="Pfam" id="PF04051">
    <property type="entry name" value="TRAPP"/>
    <property type="match status" value="1"/>
</dbReference>
<dbReference type="SUPFAM" id="SSF111126">
    <property type="entry name" value="Ligand-binding domain in the NO signalling and Golgi transport"/>
    <property type="match status" value="1"/>
</dbReference>
<accession>A0A7S2VWM7</accession>
<dbReference type="GO" id="GO:0005783">
    <property type="term" value="C:endoplasmic reticulum"/>
    <property type="evidence" value="ECO:0007669"/>
    <property type="project" value="UniProtKB-SubCell"/>
</dbReference>
<dbReference type="GO" id="GO:1990072">
    <property type="term" value="C:TRAPPIII protein complex"/>
    <property type="evidence" value="ECO:0007669"/>
    <property type="project" value="TreeGrafter"/>
</dbReference>
<reference evidence="8" key="1">
    <citation type="submission" date="2021-01" db="EMBL/GenBank/DDBJ databases">
        <authorList>
            <person name="Corre E."/>
            <person name="Pelletier E."/>
            <person name="Niang G."/>
            <person name="Scheremetjew M."/>
            <person name="Finn R."/>
            <person name="Kale V."/>
            <person name="Holt S."/>
            <person name="Cochrane G."/>
            <person name="Meng A."/>
            <person name="Brown T."/>
            <person name="Cohen L."/>
        </authorList>
    </citation>
    <scope>NUCLEOTIDE SEQUENCE</scope>
    <source>
        <strain evidence="8">CCMP 1866</strain>
    </source>
</reference>
<name>A0A7S2VWM7_9STRA</name>
<protein>
    <recommendedName>
        <fullName evidence="7">Trafficking protein particle complex subunit</fullName>
    </recommendedName>
</protein>
<evidence type="ECO:0000256" key="7">
    <source>
        <dbReference type="PIRNR" id="PIRNR017479"/>
    </source>
</evidence>
<evidence type="ECO:0000313" key="8">
    <source>
        <dbReference type="EMBL" id="CAD9653406.1"/>
    </source>
</evidence>
<sequence length="193" mass="21581">MLHTSGSTQKHPLDRPLGRGKSEVSLSAFCFLFSELVQYHQSRVESIAELESNLNDQGYDVGLRVLELVSFRENGKTPKRETRVLGILQFLATTLWKSLFGKSADSLEKSVDGDNEYMIHEKDPCTNVFVSVPRDMGSVNVASYIAGIIRGVLEGASFPCEVTAHYVDEKTVFLVKFKKEVMQREAAFEQAGR</sequence>
<evidence type="ECO:0000256" key="2">
    <source>
        <dbReference type="ARBA" id="ARBA00006218"/>
    </source>
</evidence>
<proteinExistence type="inferred from homology"/>
<gene>
    <name evidence="8" type="ORF">TPAC0785_LOCUS956</name>
</gene>
<keyword evidence="6 7" id="KW-0333">Golgi apparatus</keyword>